<evidence type="ECO:0000313" key="2">
    <source>
        <dbReference type="EMBL" id="EIW85767.1"/>
    </source>
</evidence>
<evidence type="ECO:0000256" key="1">
    <source>
        <dbReference type="SAM" id="MobiDB-lite"/>
    </source>
</evidence>
<dbReference type="KEGG" id="cput:CONPUDRAFT_48530"/>
<reference evidence="3" key="1">
    <citation type="journal article" date="2012" name="Science">
        <title>The Paleozoic origin of enzymatic lignin decomposition reconstructed from 31 fungal genomes.</title>
        <authorList>
            <person name="Floudas D."/>
            <person name="Binder M."/>
            <person name="Riley R."/>
            <person name="Barry K."/>
            <person name="Blanchette R.A."/>
            <person name="Henrissat B."/>
            <person name="Martinez A.T."/>
            <person name="Otillar R."/>
            <person name="Spatafora J.W."/>
            <person name="Yadav J.S."/>
            <person name="Aerts A."/>
            <person name="Benoit I."/>
            <person name="Boyd A."/>
            <person name="Carlson A."/>
            <person name="Copeland A."/>
            <person name="Coutinho P.M."/>
            <person name="de Vries R.P."/>
            <person name="Ferreira P."/>
            <person name="Findley K."/>
            <person name="Foster B."/>
            <person name="Gaskell J."/>
            <person name="Glotzer D."/>
            <person name="Gorecki P."/>
            <person name="Heitman J."/>
            <person name="Hesse C."/>
            <person name="Hori C."/>
            <person name="Igarashi K."/>
            <person name="Jurgens J.A."/>
            <person name="Kallen N."/>
            <person name="Kersten P."/>
            <person name="Kohler A."/>
            <person name="Kuees U."/>
            <person name="Kumar T.K.A."/>
            <person name="Kuo A."/>
            <person name="LaButti K."/>
            <person name="Larrondo L.F."/>
            <person name="Lindquist E."/>
            <person name="Ling A."/>
            <person name="Lombard V."/>
            <person name="Lucas S."/>
            <person name="Lundell T."/>
            <person name="Martin R."/>
            <person name="McLaughlin D.J."/>
            <person name="Morgenstern I."/>
            <person name="Morin E."/>
            <person name="Murat C."/>
            <person name="Nagy L.G."/>
            <person name="Nolan M."/>
            <person name="Ohm R.A."/>
            <person name="Patyshakuliyeva A."/>
            <person name="Rokas A."/>
            <person name="Ruiz-Duenas F.J."/>
            <person name="Sabat G."/>
            <person name="Salamov A."/>
            <person name="Samejima M."/>
            <person name="Schmutz J."/>
            <person name="Slot J.C."/>
            <person name="St John F."/>
            <person name="Stenlid J."/>
            <person name="Sun H."/>
            <person name="Sun S."/>
            <person name="Syed K."/>
            <person name="Tsang A."/>
            <person name="Wiebenga A."/>
            <person name="Young D."/>
            <person name="Pisabarro A."/>
            <person name="Eastwood D.C."/>
            <person name="Martin F."/>
            <person name="Cullen D."/>
            <person name="Grigoriev I.V."/>
            <person name="Hibbett D.S."/>
        </authorList>
    </citation>
    <scope>NUCLEOTIDE SEQUENCE [LARGE SCALE GENOMIC DNA]</scope>
    <source>
        <strain evidence="3">RWD-64-598 SS2</strain>
    </source>
</reference>
<dbReference type="OMA" id="HCIRAYQ"/>
<proteinExistence type="predicted"/>
<dbReference type="RefSeq" id="XP_007764087.1">
    <property type="nucleotide sequence ID" value="XM_007765897.1"/>
</dbReference>
<dbReference type="Pfam" id="PF18759">
    <property type="entry name" value="Plavaka"/>
    <property type="match status" value="1"/>
</dbReference>
<keyword evidence="3" id="KW-1185">Reference proteome</keyword>
<dbReference type="GeneID" id="19207279"/>
<evidence type="ECO:0008006" key="4">
    <source>
        <dbReference type="Google" id="ProtNLM"/>
    </source>
</evidence>
<dbReference type="Proteomes" id="UP000053558">
    <property type="component" value="Unassembled WGS sequence"/>
</dbReference>
<feature type="region of interest" description="Disordered" evidence="1">
    <location>
        <begin position="1"/>
        <end position="20"/>
    </location>
</feature>
<comment type="caution">
    <text evidence="2">The sequence shown here is derived from an EMBL/GenBank/DDBJ whole genome shotgun (WGS) entry which is preliminary data.</text>
</comment>
<dbReference type="EMBL" id="JH711574">
    <property type="protein sequence ID" value="EIW85767.1"/>
    <property type="molecule type" value="Genomic_DNA"/>
</dbReference>
<dbReference type="InterPro" id="IPR041078">
    <property type="entry name" value="Plavaka"/>
</dbReference>
<sequence length="828" mass="94654">MDFKTDYHPDSKRSSKVESWDKFRNTSHPLPALNNDATQPWEPFKSKADCEFASIAIDAKLSQANVERLLALINKVAEGGANIETQKITVDWKKTKIPVEVHKRNLWDWAKELLANKSLAPHFEWDAQRVYKRNESSGQFVRLYDEPWTADRWWNIQSNLPPTHSGATHAPFSILLYADKTRLSSFGTVQGYPVIARCMNLPTHIRNGNGVGGARVVGWLPVLGDDPEKEGKLSYTNFKRVVWHQSFKTFLDEIATYSSAGMVHECYDGQKRVLFPVILVLSADYEEQCMMSLIRGPKCKCPCPVCLSPKEKLRDFSTNYERRTTRKGRELWEIYKENKGAGNAAMKEVGLRPAENIFWDIQHSDPHDALSFDRLHFNHGGLFGRHLLPELQKIIKFVSSKIEGTMGTRFDKMPRWRDLNHFANAVNTSFSDGNKFHDMSKQVLFVAQNLLTPQTSPEGYALLQVIRSYLELDCYIGLDVHMEDTLAAGEAELKRFSQLLDLAKESQIPDLKTDWDFPKAHYLKHAFEDIRNKGASRNYSTRPNEGVHTLLKAVYGRTNGKEIAEQILRIDQHRLALNLLFSRITEYESVLLAQDDSAVNDTGVECSSFQLSSEKFYLGSPQSSMTIANLQAEYPQDAAFQDFHNVLEKFINETLPDLEGMESYKAQLTSWQRVGRHYPVSEFRFLKVNYESTETWMQATDYLHCHPWFHQKPRYDCALVQMSDADQAFVRFVLIFQIQLAGLDKPLSLALVQPYTAGLPGSTRSVDKDLGLIRVKAVPRASSIVIPLGSIVRGALLAPDFKSRDRSEFFVMNHIDGDMFLRMKEWTR</sequence>
<accession>A0A5M3N3A6</accession>
<dbReference type="AlphaFoldDB" id="A0A5M3N3A6"/>
<gene>
    <name evidence="2" type="ORF">CONPUDRAFT_48530</name>
</gene>
<protein>
    <recommendedName>
        <fullName evidence="4">Zn-finger domain-containing protein</fullName>
    </recommendedName>
</protein>
<name>A0A5M3N3A6_CONPW</name>
<evidence type="ECO:0000313" key="3">
    <source>
        <dbReference type="Proteomes" id="UP000053558"/>
    </source>
</evidence>
<organism evidence="2 3">
    <name type="scientific">Coniophora puteana (strain RWD-64-598)</name>
    <name type="common">Brown rot fungus</name>
    <dbReference type="NCBI Taxonomy" id="741705"/>
    <lineage>
        <taxon>Eukaryota</taxon>
        <taxon>Fungi</taxon>
        <taxon>Dikarya</taxon>
        <taxon>Basidiomycota</taxon>
        <taxon>Agaricomycotina</taxon>
        <taxon>Agaricomycetes</taxon>
        <taxon>Agaricomycetidae</taxon>
        <taxon>Boletales</taxon>
        <taxon>Coniophorineae</taxon>
        <taxon>Coniophoraceae</taxon>
        <taxon>Coniophora</taxon>
    </lineage>
</organism>
<dbReference type="OrthoDB" id="3239511at2759"/>